<organism evidence="1 2">
    <name type="scientific">Gordonia phage Lucky10</name>
    <dbReference type="NCBI Taxonomy" id="1821557"/>
    <lineage>
        <taxon>Viruses</taxon>
        <taxon>Duplodnaviria</taxon>
        <taxon>Heunggongvirae</taxon>
        <taxon>Uroviricota</taxon>
        <taxon>Caudoviricetes</taxon>
        <taxon>Luckytenvirus</taxon>
        <taxon>Luckytenvirus lucky10</taxon>
    </lineage>
</organism>
<name>A0A142KB16_9CAUD</name>
<protein>
    <submittedName>
        <fullName evidence="1">Uncharacterized protein</fullName>
    </submittedName>
</protein>
<evidence type="ECO:0000313" key="1">
    <source>
        <dbReference type="EMBL" id="AMS03299.1"/>
    </source>
</evidence>
<reference evidence="2" key="1">
    <citation type="submission" date="2016-03" db="EMBL/GenBank/DDBJ databases">
        <authorList>
            <person name="Ploux O."/>
        </authorList>
    </citation>
    <scope>NUCLEOTIDE SEQUENCE [LARGE SCALE GENOMIC DNA]</scope>
</reference>
<dbReference type="Proteomes" id="UP000201844">
    <property type="component" value="Segment"/>
</dbReference>
<keyword evidence="2" id="KW-1185">Reference proteome</keyword>
<dbReference type="EMBL" id="KU963256">
    <property type="protein sequence ID" value="AMS03299.1"/>
    <property type="molecule type" value="Genomic_DNA"/>
</dbReference>
<accession>A0A142KB16</accession>
<dbReference type="KEGG" id="vg:29123322"/>
<dbReference type="RefSeq" id="YP_009304315.1">
    <property type="nucleotide sequence ID" value="NC_031267.1"/>
</dbReference>
<evidence type="ECO:0000313" key="2">
    <source>
        <dbReference type="Proteomes" id="UP000201844"/>
    </source>
</evidence>
<sequence>MPSDTPTPAEIAATHSVVDDQTNWPEQGKEWVLCRCGDQFGGHIGDGRGYDQHGDHLIAALSEHYHLLPKAEVQGPNASGDYIIPVKTKRPQDNPHIRIEPVNPWGERVMHPLAVPQPFRDPDLARGFAAALASAADVAEEQR</sequence>
<dbReference type="GeneID" id="29123322"/>
<gene>
    <name evidence="1" type="primary">56</name>
    <name evidence="1" type="ORF">SEA_LUCKY10_56</name>
</gene>
<proteinExistence type="predicted"/>